<gene>
    <name evidence="2" type="ORF">PACLA_8A049614</name>
</gene>
<proteinExistence type="predicted"/>
<dbReference type="AlphaFoldDB" id="A0A7D9DUV7"/>
<feature type="region of interest" description="Disordered" evidence="1">
    <location>
        <begin position="332"/>
        <end position="432"/>
    </location>
</feature>
<evidence type="ECO:0000313" key="3">
    <source>
        <dbReference type="Proteomes" id="UP001152795"/>
    </source>
</evidence>
<sequence length="598" mass="68205">MSVSQEYNRLAKSLVWSDQEFSLVDFVKRYELPQVVLVLVGYCGVNERTTFGSGQILTLHTLRTTSKIVCQVPRSNAVVVHTSCPLKAEVIPMDCRDTIVTAHQLSTTYQKIKYVRVMEVGSTWNNNSLDTLKMNDILQIKKIDTENFVILCKNLTTAQDVSILLYSTAVFVPLLDSKTYNLAEIQKKFGLPAKVRFLDKRAEIQMRSVPGKRNAPRSSTYLSDLGQMIAIEEIQERDVIVTTVCSNLEEKLCLNVPTTLDITITVAEGFLRGDETYQRVVKTLDKQLNRTNLRAFDNLDVYEHIDAVKKTMEEMVFVEEASTEIVERAREHLQRVERKKPKKWSSFERPPNHPPRQQESAKQKATPERLAKAGQKPDSKQNKTDKKTKNIKSKSPYSTLEWKQSSNKTPSNESLSRGHKYEKPIERPEENYDRIDHIYEETGSQNSDSDHEDNNYTKLDTTYTTVNPRLYEKYITEAPKVKETTTLPSIQSIPLPSTPQTTKPPLPIKPPPQTQEDKQAIYEAISRFPQDLSGLGVADVSRLLGYLNLSDYVQTFENELIDGTMLVSMDQESLESLGVKQFHCKKVLDFIGGWRPRA</sequence>
<feature type="compositionally biased region" description="Polar residues" evidence="1">
    <location>
        <begin position="485"/>
        <end position="495"/>
    </location>
</feature>
<dbReference type="SUPFAM" id="SSF47769">
    <property type="entry name" value="SAM/Pointed domain"/>
    <property type="match status" value="1"/>
</dbReference>
<feature type="compositionally biased region" description="Polar residues" evidence="1">
    <location>
        <begin position="395"/>
        <end position="415"/>
    </location>
</feature>
<dbReference type="InterPro" id="IPR013761">
    <property type="entry name" value="SAM/pointed_sf"/>
</dbReference>
<dbReference type="InterPro" id="IPR001660">
    <property type="entry name" value="SAM"/>
</dbReference>
<reference evidence="2" key="1">
    <citation type="submission" date="2020-04" db="EMBL/GenBank/DDBJ databases">
        <authorList>
            <person name="Alioto T."/>
            <person name="Alioto T."/>
            <person name="Gomez Garrido J."/>
        </authorList>
    </citation>
    <scope>NUCLEOTIDE SEQUENCE</scope>
    <source>
        <strain evidence="2">A484AB</strain>
    </source>
</reference>
<feature type="compositionally biased region" description="Pro residues" evidence="1">
    <location>
        <begin position="502"/>
        <end position="513"/>
    </location>
</feature>
<comment type="caution">
    <text evidence="2">The sequence shown here is derived from an EMBL/GenBank/DDBJ whole genome shotgun (WGS) entry which is preliminary data.</text>
</comment>
<dbReference type="Pfam" id="PF00536">
    <property type="entry name" value="SAM_1"/>
    <property type="match status" value="1"/>
</dbReference>
<dbReference type="OrthoDB" id="6021761at2759"/>
<keyword evidence="3" id="KW-1185">Reference proteome</keyword>
<accession>A0A7D9DUV7</accession>
<feature type="region of interest" description="Disordered" evidence="1">
    <location>
        <begin position="485"/>
        <end position="516"/>
    </location>
</feature>
<dbReference type="EMBL" id="CACRXK020002487">
    <property type="protein sequence ID" value="CAB3994552.1"/>
    <property type="molecule type" value="Genomic_DNA"/>
</dbReference>
<feature type="compositionally biased region" description="Basic and acidic residues" evidence="1">
    <location>
        <begin position="419"/>
        <end position="432"/>
    </location>
</feature>
<dbReference type="Gene3D" id="1.10.150.50">
    <property type="entry name" value="Transcription Factor, Ets-1"/>
    <property type="match status" value="1"/>
</dbReference>
<dbReference type="InterPro" id="IPR052281">
    <property type="entry name" value="GAREM"/>
</dbReference>
<dbReference type="SMART" id="SM00454">
    <property type="entry name" value="SAM"/>
    <property type="match status" value="1"/>
</dbReference>
<name>A0A7D9DUV7_PARCT</name>
<dbReference type="PANTHER" id="PTHR14454">
    <property type="entry name" value="GRB2-ASSOCIATED AND REGULATOR OF MAPK PROTEIN FAMILY MEMBER"/>
    <property type="match status" value="1"/>
</dbReference>
<feature type="region of interest" description="Disordered" evidence="1">
    <location>
        <begin position="441"/>
        <end position="460"/>
    </location>
</feature>
<protein>
    <submittedName>
        <fullName evidence="2">SH3 and multiple ankyrin repeat domains 2-like</fullName>
    </submittedName>
</protein>
<dbReference type="PANTHER" id="PTHR14454:SF11">
    <property type="entry name" value="SERRANO, ISOFORM F"/>
    <property type="match status" value="1"/>
</dbReference>
<feature type="compositionally biased region" description="Basic and acidic residues" evidence="1">
    <location>
        <begin position="359"/>
        <end position="388"/>
    </location>
</feature>
<dbReference type="Proteomes" id="UP001152795">
    <property type="component" value="Unassembled WGS sequence"/>
</dbReference>
<evidence type="ECO:0000256" key="1">
    <source>
        <dbReference type="SAM" id="MobiDB-lite"/>
    </source>
</evidence>
<evidence type="ECO:0000313" key="2">
    <source>
        <dbReference type="EMBL" id="CAB3994552.1"/>
    </source>
</evidence>
<organism evidence="2 3">
    <name type="scientific">Paramuricea clavata</name>
    <name type="common">Red gorgonian</name>
    <name type="synonym">Violescent sea-whip</name>
    <dbReference type="NCBI Taxonomy" id="317549"/>
    <lineage>
        <taxon>Eukaryota</taxon>
        <taxon>Metazoa</taxon>
        <taxon>Cnidaria</taxon>
        <taxon>Anthozoa</taxon>
        <taxon>Octocorallia</taxon>
        <taxon>Malacalcyonacea</taxon>
        <taxon>Plexauridae</taxon>
        <taxon>Paramuricea</taxon>
    </lineage>
</organism>